<keyword evidence="4" id="KW-1185">Reference proteome</keyword>
<feature type="non-terminal residue" evidence="3">
    <location>
        <position position="1"/>
    </location>
</feature>
<accession>A0A8X6JP47</accession>
<dbReference type="GO" id="GO:0042759">
    <property type="term" value="P:long-chain fatty acid biosynthetic process"/>
    <property type="evidence" value="ECO:0007669"/>
    <property type="project" value="TreeGrafter"/>
</dbReference>
<organism evidence="3 4">
    <name type="scientific">Nephila pilipes</name>
    <name type="common">Giant wood spider</name>
    <name type="synonym">Nephila maculata</name>
    <dbReference type="NCBI Taxonomy" id="299642"/>
    <lineage>
        <taxon>Eukaryota</taxon>
        <taxon>Metazoa</taxon>
        <taxon>Ecdysozoa</taxon>
        <taxon>Arthropoda</taxon>
        <taxon>Chelicerata</taxon>
        <taxon>Arachnida</taxon>
        <taxon>Araneae</taxon>
        <taxon>Araneomorphae</taxon>
        <taxon>Entelegynae</taxon>
        <taxon>Araneoidea</taxon>
        <taxon>Nephilidae</taxon>
        <taxon>Nephila</taxon>
    </lineage>
</organism>
<dbReference type="OrthoDB" id="6419251at2759"/>
<name>A0A8X6JP47_NEPPI</name>
<dbReference type="GO" id="GO:0046512">
    <property type="term" value="P:sphingosine biosynthetic process"/>
    <property type="evidence" value="ECO:0007669"/>
    <property type="project" value="TreeGrafter"/>
</dbReference>
<evidence type="ECO:0000256" key="1">
    <source>
        <dbReference type="ARBA" id="ARBA00019235"/>
    </source>
</evidence>
<dbReference type="EMBL" id="BMAW01091193">
    <property type="protein sequence ID" value="GFS48461.1"/>
    <property type="molecule type" value="Genomic_DNA"/>
</dbReference>
<dbReference type="Proteomes" id="UP000887013">
    <property type="component" value="Unassembled WGS sequence"/>
</dbReference>
<dbReference type="GO" id="GO:0046514">
    <property type="term" value="P:ceramide catabolic process"/>
    <property type="evidence" value="ECO:0007669"/>
    <property type="project" value="InterPro"/>
</dbReference>
<evidence type="ECO:0000313" key="3">
    <source>
        <dbReference type="EMBL" id="GFS48461.1"/>
    </source>
</evidence>
<dbReference type="GO" id="GO:0005576">
    <property type="term" value="C:extracellular region"/>
    <property type="evidence" value="ECO:0007669"/>
    <property type="project" value="TreeGrafter"/>
</dbReference>
<dbReference type="InterPro" id="IPR006823">
    <property type="entry name" value="Ceramidase_alk"/>
</dbReference>
<evidence type="ECO:0000313" key="4">
    <source>
        <dbReference type="Proteomes" id="UP000887013"/>
    </source>
</evidence>
<reference evidence="3" key="1">
    <citation type="submission" date="2020-08" db="EMBL/GenBank/DDBJ databases">
        <title>Multicomponent nature underlies the extraordinary mechanical properties of spider dragline silk.</title>
        <authorList>
            <person name="Kono N."/>
            <person name="Nakamura H."/>
            <person name="Mori M."/>
            <person name="Yoshida Y."/>
            <person name="Ohtoshi R."/>
            <person name="Malay A.D."/>
            <person name="Moran D.A.P."/>
            <person name="Tomita M."/>
            <person name="Numata K."/>
            <person name="Arakawa K."/>
        </authorList>
    </citation>
    <scope>NUCLEOTIDE SEQUENCE</scope>
</reference>
<dbReference type="GO" id="GO:0016020">
    <property type="term" value="C:membrane"/>
    <property type="evidence" value="ECO:0007669"/>
    <property type="project" value="GOC"/>
</dbReference>
<proteinExistence type="predicted"/>
<dbReference type="InterPro" id="IPR031329">
    <property type="entry name" value="NEUT/ALK_ceramidase_N"/>
</dbReference>
<dbReference type="GO" id="GO:0017040">
    <property type="term" value="F:N-acylsphingosine amidohydrolase activity"/>
    <property type="evidence" value="ECO:0007669"/>
    <property type="project" value="InterPro"/>
</dbReference>
<dbReference type="AlphaFoldDB" id="A0A8X6JP47"/>
<protein>
    <recommendedName>
        <fullName evidence="1">Neutral ceramidase</fullName>
    </recommendedName>
</protein>
<sequence length="97" mass="11059">MNNMKIDKNNIAKAMYIQKFTSRKSIITIQDDQNEKCIAFGPGKDMFESTEIIARKQYEKAMELFESANSLISGPIGYAHQFIDMSNQTIKLNKTTS</sequence>
<feature type="domain" description="Neutral/alkaline non-lysosomal ceramidase N-terminal" evidence="2">
    <location>
        <begin position="31"/>
        <end position="95"/>
    </location>
</feature>
<comment type="caution">
    <text evidence="3">The sequence shown here is derived from an EMBL/GenBank/DDBJ whole genome shotgun (WGS) entry which is preliminary data.</text>
</comment>
<dbReference type="PANTHER" id="PTHR12670">
    <property type="entry name" value="CERAMIDASE"/>
    <property type="match status" value="1"/>
</dbReference>
<dbReference type="PANTHER" id="PTHR12670:SF1">
    <property type="entry name" value="NEUTRAL CERAMIDASE"/>
    <property type="match status" value="1"/>
</dbReference>
<dbReference type="Pfam" id="PF04734">
    <property type="entry name" value="Ceramidase_alk"/>
    <property type="match status" value="1"/>
</dbReference>
<evidence type="ECO:0000259" key="2">
    <source>
        <dbReference type="Pfam" id="PF04734"/>
    </source>
</evidence>
<gene>
    <name evidence="3" type="primary">dcd2B</name>
    <name evidence="3" type="ORF">NPIL_237221</name>
</gene>